<dbReference type="GO" id="GO:0016757">
    <property type="term" value="F:glycosyltransferase activity"/>
    <property type="evidence" value="ECO:0007669"/>
    <property type="project" value="InterPro"/>
</dbReference>
<evidence type="ECO:0000313" key="1">
    <source>
        <dbReference type="EMBL" id="KAK3058633.1"/>
    </source>
</evidence>
<protein>
    <recommendedName>
        <fullName evidence="3">Capsule polysaccharide biosynthesis protein</fullName>
    </recommendedName>
</protein>
<dbReference type="EMBL" id="JAWDJX010000001">
    <property type="protein sequence ID" value="KAK3058633.1"/>
    <property type="molecule type" value="Genomic_DNA"/>
</dbReference>
<sequence length="409" mass="46315">MNYKLPSGCRDIPLDQLDLRPDADVDHDLTNPPPVSGEKNIWLFWNSGFAKLHPYTKRNVRTWHRRFFRSGWVVRVMNLVSGSPLNINNFLDTSDPKVFPKAFRDGTIGGTYGPQHTSDLVRWPLLLRYGGVYADVGMIQIGDLEHLWNKSIGNPDSPYEVLSYNMGGPEARALTNYFLCSRRNNPMFERCQRLLLALWDADGGKTSTDGMHASPLLKGIPLLGEGDDSLAFEENGRKFEQQEVSRMLTDYIIQGQSMTMVMGLVDEEDGWDGPKYVAEHVFAIHYMEGSQLINELTAWNGPEAFRLMSLSLPKEGETETEDQAKAREIVEECLRRSFGFKLAHGLILRVMGDTLGSLWRKHEGSDVVEGTYADWLRYGTVHWCQDGLPKALQFEAVEPFKVGPLLREA</sequence>
<proteinExistence type="predicted"/>
<evidence type="ECO:0000313" key="2">
    <source>
        <dbReference type="Proteomes" id="UP001271007"/>
    </source>
</evidence>
<keyword evidence="2" id="KW-1185">Reference proteome</keyword>
<evidence type="ECO:0008006" key="3">
    <source>
        <dbReference type="Google" id="ProtNLM"/>
    </source>
</evidence>
<dbReference type="InterPro" id="IPR008441">
    <property type="entry name" value="AfumC-like_glycosyl_Trfase"/>
</dbReference>
<dbReference type="InterPro" id="IPR029044">
    <property type="entry name" value="Nucleotide-diphossugar_trans"/>
</dbReference>
<name>A0AAJ0LWZ0_9PEZI</name>
<dbReference type="AlphaFoldDB" id="A0AAJ0LWZ0"/>
<organism evidence="1 2">
    <name type="scientific">Extremus antarcticus</name>
    <dbReference type="NCBI Taxonomy" id="702011"/>
    <lineage>
        <taxon>Eukaryota</taxon>
        <taxon>Fungi</taxon>
        <taxon>Dikarya</taxon>
        <taxon>Ascomycota</taxon>
        <taxon>Pezizomycotina</taxon>
        <taxon>Dothideomycetes</taxon>
        <taxon>Dothideomycetidae</taxon>
        <taxon>Mycosphaerellales</taxon>
        <taxon>Extremaceae</taxon>
        <taxon>Extremus</taxon>
    </lineage>
</organism>
<reference evidence="1" key="1">
    <citation type="submission" date="2023-04" db="EMBL/GenBank/DDBJ databases">
        <title>Black Yeasts Isolated from many extreme environments.</title>
        <authorList>
            <person name="Coleine C."/>
            <person name="Stajich J.E."/>
            <person name="Selbmann L."/>
        </authorList>
    </citation>
    <scope>NUCLEOTIDE SEQUENCE</scope>
    <source>
        <strain evidence="1">CCFEE 5312</strain>
    </source>
</reference>
<dbReference type="Pfam" id="PF05704">
    <property type="entry name" value="Caps_synth"/>
    <property type="match status" value="1"/>
</dbReference>
<gene>
    <name evidence="1" type="ORF">LTR09_000198</name>
</gene>
<accession>A0AAJ0LWZ0</accession>
<dbReference type="SUPFAM" id="SSF53448">
    <property type="entry name" value="Nucleotide-diphospho-sugar transferases"/>
    <property type="match status" value="1"/>
</dbReference>
<dbReference type="Proteomes" id="UP001271007">
    <property type="component" value="Unassembled WGS sequence"/>
</dbReference>
<dbReference type="Gene3D" id="3.90.550.20">
    <property type="match status" value="1"/>
</dbReference>
<comment type="caution">
    <text evidence="1">The sequence shown here is derived from an EMBL/GenBank/DDBJ whole genome shotgun (WGS) entry which is preliminary data.</text>
</comment>